<organism evidence="14 15">
    <name type="scientific">Micromonas commoda (strain RCC299 / NOUM17 / CCMP2709)</name>
    <name type="common">Picoplanktonic green alga</name>
    <dbReference type="NCBI Taxonomy" id="296587"/>
    <lineage>
        <taxon>Eukaryota</taxon>
        <taxon>Viridiplantae</taxon>
        <taxon>Chlorophyta</taxon>
        <taxon>Mamiellophyceae</taxon>
        <taxon>Mamiellales</taxon>
        <taxon>Mamiellaceae</taxon>
        <taxon>Micromonas</taxon>
    </lineage>
</organism>
<feature type="compositionally biased region" description="Low complexity" evidence="12">
    <location>
        <begin position="23"/>
        <end position="34"/>
    </location>
</feature>
<name>C1EDP1_MICCC</name>
<keyword evidence="11" id="KW-0131">Cell cycle</keyword>
<dbReference type="RefSeq" id="XP_002504829.1">
    <property type="nucleotide sequence ID" value="XM_002504783.1"/>
</dbReference>
<dbReference type="CDD" id="cd21224">
    <property type="entry name" value="CH_ASPM_rpt2"/>
    <property type="match status" value="1"/>
</dbReference>
<accession>C1EDP1</accession>
<dbReference type="CDD" id="cd23767">
    <property type="entry name" value="IQCD"/>
    <property type="match status" value="1"/>
</dbReference>
<dbReference type="STRING" id="296587.C1EDP1"/>
<dbReference type="Pfam" id="PF00307">
    <property type="entry name" value="CH"/>
    <property type="match status" value="2"/>
</dbReference>
<dbReference type="GO" id="GO:0000278">
    <property type="term" value="P:mitotic cell cycle"/>
    <property type="evidence" value="ECO:0007669"/>
    <property type="project" value="TreeGrafter"/>
</dbReference>
<dbReference type="Gene3D" id="2.60.40.10">
    <property type="entry name" value="Immunoglobulins"/>
    <property type="match status" value="1"/>
</dbReference>
<proteinExistence type="predicted"/>
<dbReference type="GO" id="GO:0005737">
    <property type="term" value="C:cytoplasm"/>
    <property type="evidence" value="ECO:0007669"/>
    <property type="project" value="UniProtKB-SubCell"/>
</dbReference>
<reference evidence="14 15" key="1">
    <citation type="journal article" date="2009" name="Science">
        <title>Green evolution and dynamic adaptations revealed by genomes of the marine picoeukaryotes Micromonas.</title>
        <authorList>
            <person name="Worden A.Z."/>
            <person name="Lee J.H."/>
            <person name="Mock T."/>
            <person name="Rouze P."/>
            <person name="Simmons M.P."/>
            <person name="Aerts A.L."/>
            <person name="Allen A.E."/>
            <person name="Cuvelier M.L."/>
            <person name="Derelle E."/>
            <person name="Everett M.V."/>
            <person name="Foulon E."/>
            <person name="Grimwood J."/>
            <person name="Gundlach H."/>
            <person name="Henrissat B."/>
            <person name="Napoli C."/>
            <person name="McDonald S.M."/>
            <person name="Parker M.S."/>
            <person name="Rombauts S."/>
            <person name="Salamov A."/>
            <person name="Von Dassow P."/>
            <person name="Badger J.H."/>
            <person name="Coutinho P.M."/>
            <person name="Demir E."/>
            <person name="Dubchak I."/>
            <person name="Gentemann C."/>
            <person name="Eikrem W."/>
            <person name="Gready J.E."/>
            <person name="John U."/>
            <person name="Lanier W."/>
            <person name="Lindquist E.A."/>
            <person name="Lucas S."/>
            <person name="Mayer K.F."/>
            <person name="Moreau H."/>
            <person name="Not F."/>
            <person name="Otillar R."/>
            <person name="Panaud O."/>
            <person name="Pangilinan J."/>
            <person name="Paulsen I."/>
            <person name="Piegu B."/>
            <person name="Poliakov A."/>
            <person name="Robbens S."/>
            <person name="Schmutz J."/>
            <person name="Toulza E."/>
            <person name="Wyss T."/>
            <person name="Zelensky A."/>
            <person name="Zhou K."/>
            <person name="Armbrust E.V."/>
            <person name="Bhattacharya D."/>
            <person name="Goodenough U.W."/>
            <person name="Van de Peer Y."/>
            <person name="Grigoriev I.V."/>
        </authorList>
    </citation>
    <scope>NUCLEOTIDE SEQUENCE [LARGE SCALE GENOMIC DNA]</scope>
    <source>
        <strain evidence="15">RCC299 / NOUM17</strain>
    </source>
</reference>
<evidence type="ECO:0000256" key="6">
    <source>
        <dbReference type="ARBA" id="ARBA00022737"/>
    </source>
</evidence>
<dbReference type="SMART" id="SM00033">
    <property type="entry name" value="CH"/>
    <property type="match status" value="2"/>
</dbReference>
<gene>
    <name evidence="14" type="ORF">MICPUN_62340</name>
</gene>
<evidence type="ECO:0000256" key="8">
    <source>
        <dbReference type="ARBA" id="ARBA00022860"/>
    </source>
</evidence>
<dbReference type="OrthoDB" id="2148418at2759"/>
<dbReference type="Gene3D" id="1.20.5.190">
    <property type="match status" value="7"/>
</dbReference>
<dbReference type="InterPro" id="IPR036872">
    <property type="entry name" value="CH_dom_sf"/>
</dbReference>
<dbReference type="GeneID" id="8247566"/>
<sequence>MRQPPPPFAAGPLMDKENVGRRASSQSATASSSSIRELATKLAVATKDGSRPKMGRDTAPVLLRLGKGTEDAPLLRFTETRVGGSKTLPLRLRNDTPVTQTVTFERIPREEGFLVDPCRATLPPGAEELVRVSWLPSRASAGPYCGVMHAVLNDGVGGSAAALKVRLRAPPVPQISGATGNDDDVHRRRASTASSVGSHVPARRASVTAYGARRASALQPLSGNHPRRRFRASLDESAPDLASPGFKRSRADCDRLLPSAGGSFDRVPSTAAGACGGIVPSVLSFTASEQSAQRRRKLPKIAAVGKTLRLRGNSGGGPLGLGALDDGHRPDFASFHTEFWVRQQEVAFTHWLNATIVPHTHSASEACADRRARRLASEAARTRLWSLYSVDAEVRSVILRVESHIDDGFLRLRGTEDDGGFKSGGSFLEDVKLRDEFERALGSYSLFWLRAAVDTLLGNPGDVVEDELSSESRGDGNNGGWGDGRNGFGNGKAERNRYATERAERTALVAALVRDRALELEFGVGSTGAPPFADGYQEALAGTVLKRTLLLVFLMDRARSGLPPNTPLLFRGDAPCKSSAAVAELALRASTYGTGDVLRHIGHMGYRLYHAQEPIREYDFTVRNLAVDLRDGVRLCRLVEVLAGAVGDDGCVRDAKFPADSRAARTHNVRLALDAAVAAGIELPGKWKDVSPADVVDGHLANTLGLLYALMMHFQAPRMLPIREMDDEIARWRSRRANQILAGRGAFAFHGATLAPAKREEDSNRHGAAYSNRPERTPEEIDEDEAARSAALFADELADAALATSGSDTYSECEVRLLRWARGVCACVGVDVTDFKSSFADGTALCALVHAYAPRLAPLRAISRPPKTLNVPGAPPSWRSVSYGYLLKERRRMEDGDDDADGDVSSEALEARARATAACKANFKLASEVCRALGGVPELTFGPADVASSGGPDAKVVAGYLLFLCARLLCHRREDAAATRIQRWWRFKHWRPGRLRRWCRAATTVSKNKRALDARRAAFARMCAIVRVQSAWRGLLARRIKAKAVAAACTIQRHARGKMARDAYADVQFATLIAQTHARRAIARRAYLTLRHHTIRCQAIHRGALARDAYMEMLWMNEAATTIQSAWRGWRQRAAYVAFKEMVVHIQAMARGATTRRMFLRYLSMWRGATRIQAAFRGYLERRDRAALVAAAVCAQKTRKRAVARRAFLERKKSAVAIQAAARGWIARERYNDVRFTAVLLQARVRGVAKRREFLELRGAAIAAQRRFRAARLANARERAAIKIQAAFRGWSANQSYVDLRFTSIVLQARARGARDRTRFQALKRSVAVAQKHRRRLVAAREDERTRREARESAAREAAAREAAAATAIQAAWRGAAARRSYKRLTSRLRRRRDVAATLIQTNFRCWAARCDFLALRWASSVVRHAWRAKKTRDAFVSLRAAAVRCQAFARGAKARRAFLHQKRLGAATVVQACFRGWSTRRRAKATLGPRVAELAALIKRSRARAAADPSRALGARAARAVATLHAPRRLREVRDALRDLAVATRWSGACRRNLAGDDKALAALLRTVRRCDRSSSHEPVLAAAYALFENLSADATCARALFECRDSVNVIAEHMQMCRDRPELVAAAVRTVVNLCGDERRAAEVAAMGKILGRIRSIAEIMQNNVDVHRHRRVAYVEQRRPDKAAEEATAAAKLELSIASMKNLISHLEPHVHKNARQAAGSGSKKPPRSALLYPRSRSRLGRVGSPAVSTAVGSPAGKGGAFCDKENAAAAAAAAGKGYNAERERRGALERERIHGGVLAAI</sequence>
<keyword evidence="4" id="KW-0597">Phosphoprotein</keyword>
<dbReference type="Gene3D" id="1.10.418.10">
    <property type="entry name" value="Calponin-like domain"/>
    <property type="match status" value="2"/>
</dbReference>
<dbReference type="GO" id="GO:0051301">
    <property type="term" value="P:cell division"/>
    <property type="evidence" value="ECO:0007669"/>
    <property type="project" value="UniProtKB-KW"/>
</dbReference>
<keyword evidence="9" id="KW-0175">Coiled coil</keyword>
<evidence type="ECO:0000256" key="10">
    <source>
        <dbReference type="ARBA" id="ARBA00023242"/>
    </source>
</evidence>
<dbReference type="KEGG" id="mis:MICPUN_62340"/>
<dbReference type="SMART" id="SM00015">
    <property type="entry name" value="IQ"/>
    <property type="match status" value="17"/>
</dbReference>
<evidence type="ECO:0000259" key="13">
    <source>
        <dbReference type="PROSITE" id="PS50021"/>
    </source>
</evidence>
<dbReference type="GO" id="GO:0005634">
    <property type="term" value="C:nucleus"/>
    <property type="evidence" value="ECO:0007669"/>
    <property type="project" value="UniProtKB-SubCell"/>
</dbReference>
<dbReference type="PANTHER" id="PTHR22706">
    <property type="entry name" value="ASSEMBLY FACTOR FOR SPINDLE MICROTUBULES"/>
    <property type="match status" value="1"/>
</dbReference>
<evidence type="ECO:0000256" key="1">
    <source>
        <dbReference type="ARBA" id="ARBA00004123"/>
    </source>
</evidence>
<keyword evidence="10" id="KW-0539">Nucleus</keyword>
<feature type="region of interest" description="Disordered" evidence="12">
    <location>
        <begin position="1"/>
        <end position="35"/>
    </location>
</feature>
<dbReference type="InterPro" id="IPR051185">
    <property type="entry name" value="ASPM"/>
</dbReference>
<protein>
    <recommendedName>
        <fullName evidence="13">Calponin-homology (CH) domain-containing protein</fullName>
    </recommendedName>
</protein>
<evidence type="ECO:0000256" key="4">
    <source>
        <dbReference type="ARBA" id="ARBA00022553"/>
    </source>
</evidence>
<keyword evidence="8" id="KW-0112">Calmodulin-binding</keyword>
<dbReference type="Pfam" id="PF00612">
    <property type="entry name" value="IQ"/>
    <property type="match status" value="9"/>
</dbReference>
<evidence type="ECO:0000256" key="3">
    <source>
        <dbReference type="ARBA" id="ARBA00022490"/>
    </source>
</evidence>
<dbReference type="InterPro" id="IPR031549">
    <property type="entry name" value="ASH"/>
</dbReference>
<dbReference type="GO" id="GO:0051295">
    <property type="term" value="P:establishment of meiotic spindle localization"/>
    <property type="evidence" value="ECO:0007669"/>
    <property type="project" value="TreeGrafter"/>
</dbReference>
<dbReference type="InterPro" id="IPR013783">
    <property type="entry name" value="Ig-like_fold"/>
</dbReference>
<feature type="region of interest" description="Disordered" evidence="12">
    <location>
        <begin position="464"/>
        <end position="492"/>
    </location>
</feature>
<dbReference type="PANTHER" id="PTHR22706:SF1">
    <property type="entry name" value="ASSEMBLY FACTOR FOR SPINDLE MICROTUBULES"/>
    <property type="match status" value="1"/>
</dbReference>
<dbReference type="InterPro" id="IPR001715">
    <property type="entry name" value="CH_dom"/>
</dbReference>
<dbReference type="InterPro" id="IPR000048">
    <property type="entry name" value="IQ_motif_EF-hand-BS"/>
</dbReference>
<keyword evidence="3" id="KW-0963">Cytoplasm</keyword>
<dbReference type="Proteomes" id="UP000002009">
    <property type="component" value="Chromosome 11"/>
</dbReference>
<feature type="region of interest" description="Disordered" evidence="12">
    <location>
        <begin position="173"/>
        <end position="204"/>
    </location>
</feature>
<evidence type="ECO:0000256" key="2">
    <source>
        <dbReference type="ARBA" id="ARBA00004496"/>
    </source>
</evidence>
<feature type="compositionally biased region" description="Gly residues" evidence="12">
    <location>
        <begin position="476"/>
        <end position="490"/>
    </location>
</feature>
<feature type="region of interest" description="Disordered" evidence="12">
    <location>
        <begin position="757"/>
        <end position="785"/>
    </location>
</feature>
<dbReference type="PROSITE" id="PS50021">
    <property type="entry name" value="CH"/>
    <property type="match status" value="2"/>
</dbReference>
<evidence type="ECO:0000313" key="14">
    <source>
        <dbReference type="EMBL" id="ACO66087.1"/>
    </source>
</evidence>
<keyword evidence="6" id="KW-0677">Repeat</keyword>
<evidence type="ECO:0000256" key="9">
    <source>
        <dbReference type="ARBA" id="ARBA00023054"/>
    </source>
</evidence>
<dbReference type="EMBL" id="CP001330">
    <property type="protein sequence ID" value="ACO66087.1"/>
    <property type="molecule type" value="Genomic_DNA"/>
</dbReference>
<dbReference type="FunCoup" id="C1EDP1">
    <property type="interactions" value="120"/>
</dbReference>
<dbReference type="OMA" id="HACTENA"/>
<evidence type="ECO:0000256" key="7">
    <source>
        <dbReference type="ARBA" id="ARBA00022776"/>
    </source>
</evidence>
<comment type="subcellular location">
    <subcellularLocation>
        <location evidence="2">Cytoplasm</location>
    </subcellularLocation>
    <subcellularLocation>
        <location evidence="1">Nucleus</location>
    </subcellularLocation>
</comment>
<dbReference type="PROSITE" id="PS50096">
    <property type="entry name" value="IQ"/>
    <property type="match status" value="12"/>
</dbReference>
<keyword evidence="15" id="KW-1185">Reference proteome</keyword>
<dbReference type="InParanoid" id="C1EDP1"/>
<evidence type="ECO:0000256" key="5">
    <source>
        <dbReference type="ARBA" id="ARBA00022618"/>
    </source>
</evidence>
<dbReference type="GO" id="GO:0000922">
    <property type="term" value="C:spindle pole"/>
    <property type="evidence" value="ECO:0007669"/>
    <property type="project" value="TreeGrafter"/>
</dbReference>
<dbReference type="CDD" id="cd21223">
    <property type="entry name" value="CH_ASPM_rpt1"/>
    <property type="match status" value="1"/>
</dbReference>
<dbReference type="GO" id="GO:0005516">
    <property type="term" value="F:calmodulin binding"/>
    <property type="evidence" value="ECO:0007669"/>
    <property type="project" value="UniProtKB-KW"/>
</dbReference>
<keyword evidence="7" id="KW-0498">Mitosis</keyword>
<keyword evidence="5" id="KW-0132">Cell division</keyword>
<evidence type="ECO:0000313" key="15">
    <source>
        <dbReference type="Proteomes" id="UP000002009"/>
    </source>
</evidence>
<dbReference type="SUPFAM" id="SSF47576">
    <property type="entry name" value="Calponin-homology domain, CH-domain"/>
    <property type="match status" value="1"/>
</dbReference>
<dbReference type="eggNOG" id="KOG0165">
    <property type="taxonomic scope" value="Eukaryota"/>
</dbReference>
<dbReference type="GO" id="GO:0007051">
    <property type="term" value="P:spindle organization"/>
    <property type="evidence" value="ECO:0007669"/>
    <property type="project" value="TreeGrafter"/>
</dbReference>
<evidence type="ECO:0000256" key="11">
    <source>
        <dbReference type="ARBA" id="ARBA00023306"/>
    </source>
</evidence>
<feature type="domain" description="Calponin-homology (CH)" evidence="13">
    <location>
        <begin position="591"/>
        <end position="715"/>
    </location>
</feature>
<evidence type="ECO:0000256" key="12">
    <source>
        <dbReference type="SAM" id="MobiDB-lite"/>
    </source>
</evidence>
<dbReference type="SUPFAM" id="SSF52540">
    <property type="entry name" value="P-loop containing nucleoside triphosphate hydrolases"/>
    <property type="match status" value="2"/>
</dbReference>
<dbReference type="InterPro" id="IPR027417">
    <property type="entry name" value="P-loop_NTPase"/>
</dbReference>
<dbReference type="Pfam" id="PF15780">
    <property type="entry name" value="ASH"/>
    <property type="match status" value="1"/>
</dbReference>
<feature type="domain" description="Calponin-homology (CH)" evidence="13">
    <location>
        <begin position="811"/>
        <end position="969"/>
    </location>
</feature>